<dbReference type="EMBL" id="UARK01000032">
    <property type="protein sequence ID" value="SPW31730.1"/>
    <property type="molecule type" value="Genomic_DNA"/>
</dbReference>
<organism evidence="1 2">
    <name type="scientific">Corynebacterium matruchotii</name>
    <dbReference type="NCBI Taxonomy" id="43768"/>
    <lineage>
        <taxon>Bacteria</taxon>
        <taxon>Bacillati</taxon>
        <taxon>Actinomycetota</taxon>
        <taxon>Actinomycetes</taxon>
        <taxon>Mycobacteriales</taxon>
        <taxon>Corynebacteriaceae</taxon>
        <taxon>Corynebacterium</taxon>
    </lineage>
</organism>
<dbReference type="AlphaFoldDB" id="A0A8B4H9W7"/>
<evidence type="ECO:0000313" key="1">
    <source>
        <dbReference type="EMBL" id="SPW31730.1"/>
    </source>
</evidence>
<protein>
    <submittedName>
        <fullName evidence="1">SufBD protein</fullName>
    </submittedName>
</protein>
<sequence>MTTNNIPAIHSGIGPATATPELLTTIGWAPETQRSGTSILIDHHFGTLTSTDGDVIVTTLADALVRYPWVQTLVFDLITPKKTKYSAAPSNPNANP</sequence>
<evidence type="ECO:0000313" key="2">
    <source>
        <dbReference type="Proteomes" id="UP000249886"/>
    </source>
</evidence>
<dbReference type="GeneID" id="84575382"/>
<name>A0A8B4H9W7_9CORY</name>
<gene>
    <name evidence="1" type="ORF">NCTC10254_02199</name>
</gene>
<proteinExistence type="predicted"/>
<dbReference type="Proteomes" id="UP000249886">
    <property type="component" value="Unassembled WGS sequence"/>
</dbReference>
<accession>A0A8B4H9W7</accession>
<dbReference type="RefSeq" id="WP_225866129.1">
    <property type="nucleotide sequence ID" value="NZ_CP050134.2"/>
</dbReference>
<comment type="caution">
    <text evidence="1">The sequence shown here is derived from an EMBL/GenBank/DDBJ whole genome shotgun (WGS) entry which is preliminary data.</text>
</comment>
<reference evidence="1 2" key="1">
    <citation type="submission" date="2018-06" db="EMBL/GenBank/DDBJ databases">
        <authorList>
            <consortium name="Pathogen Informatics"/>
            <person name="Doyle S."/>
        </authorList>
    </citation>
    <scope>NUCLEOTIDE SEQUENCE [LARGE SCALE GENOMIC DNA]</scope>
    <source>
        <strain evidence="1 2">NCTC10254</strain>
    </source>
</reference>